<feature type="domain" description="Centrosomal protein of 76 kDa C-terminal" evidence="8">
    <location>
        <begin position="346"/>
        <end position="483"/>
    </location>
</feature>
<keyword evidence="5" id="KW-0206">Cytoskeleton</keyword>
<proteinExistence type="inferred from homology"/>
<evidence type="ECO:0000256" key="2">
    <source>
        <dbReference type="ARBA" id="ARBA00005400"/>
    </source>
</evidence>
<dbReference type="PANTHER" id="PTHR46436">
    <property type="entry name" value="CENTROSOMAL PROTEIN OF 76 KDA"/>
    <property type="match status" value="1"/>
</dbReference>
<dbReference type="OrthoDB" id="5527234at2759"/>
<evidence type="ECO:0000256" key="6">
    <source>
        <dbReference type="ARBA" id="ARBA00024729"/>
    </source>
</evidence>
<evidence type="ECO:0000256" key="5">
    <source>
        <dbReference type="ARBA" id="ARBA00023212"/>
    </source>
</evidence>
<feature type="non-terminal residue" evidence="10">
    <location>
        <position position="1"/>
    </location>
</feature>
<dbReference type="GO" id="GO:0046599">
    <property type="term" value="P:regulation of centriole replication"/>
    <property type="evidence" value="ECO:0007669"/>
    <property type="project" value="TreeGrafter"/>
</dbReference>
<dbReference type="Proteomes" id="UP000663882">
    <property type="component" value="Unassembled WGS sequence"/>
</dbReference>
<evidence type="ECO:0000256" key="4">
    <source>
        <dbReference type="ARBA" id="ARBA00022490"/>
    </source>
</evidence>
<evidence type="ECO:0000259" key="7">
    <source>
        <dbReference type="Pfam" id="PF15627"/>
    </source>
</evidence>
<feature type="domain" description="CEP76 C2" evidence="7">
    <location>
        <begin position="4"/>
        <end position="83"/>
    </location>
</feature>
<dbReference type="InterPro" id="IPR056288">
    <property type="entry name" value="CEP76_C"/>
</dbReference>
<comment type="caution">
    <text evidence="10">The sequence shown here is derived from an EMBL/GenBank/DDBJ whole genome shotgun (WGS) entry which is preliminary data.</text>
</comment>
<dbReference type="Pfam" id="PF15627">
    <property type="entry name" value="CEP76-C2"/>
    <property type="match status" value="1"/>
</dbReference>
<dbReference type="AlphaFoldDB" id="A0A815AHD4"/>
<dbReference type="InterPro" id="IPR056290">
    <property type="entry name" value="CEPT76/DRC7_peptidase-like_dom"/>
</dbReference>
<evidence type="ECO:0000256" key="3">
    <source>
        <dbReference type="ARBA" id="ARBA00015706"/>
    </source>
</evidence>
<keyword evidence="4" id="KW-0963">Cytoplasm</keyword>
<comment type="function">
    <text evidence="6">Centrosomal protein involved in regulation of centriole duplication. Required to limit centriole duplication to once per cell cycle by preventing centriole reduplication.</text>
</comment>
<reference evidence="10" key="1">
    <citation type="submission" date="2021-02" db="EMBL/GenBank/DDBJ databases">
        <authorList>
            <person name="Nowell W R."/>
        </authorList>
    </citation>
    <scope>NUCLEOTIDE SEQUENCE</scope>
</reference>
<name>A0A815AHD4_9BILA</name>
<feature type="domain" description="CEP76/DRC7 peptidase-like" evidence="9">
    <location>
        <begin position="187"/>
        <end position="318"/>
    </location>
</feature>
<organism evidence="10 11">
    <name type="scientific">Rotaria sordida</name>
    <dbReference type="NCBI Taxonomy" id="392033"/>
    <lineage>
        <taxon>Eukaryota</taxon>
        <taxon>Metazoa</taxon>
        <taxon>Spiralia</taxon>
        <taxon>Gnathifera</taxon>
        <taxon>Rotifera</taxon>
        <taxon>Eurotatoria</taxon>
        <taxon>Bdelloidea</taxon>
        <taxon>Philodinida</taxon>
        <taxon>Philodinidae</taxon>
        <taxon>Rotaria</taxon>
    </lineage>
</organism>
<dbReference type="GO" id="GO:0005814">
    <property type="term" value="C:centriole"/>
    <property type="evidence" value="ECO:0007669"/>
    <property type="project" value="UniProtKB-SubCell"/>
</dbReference>
<dbReference type="Pfam" id="PF24652">
    <property type="entry name" value="CEP76_C"/>
    <property type="match status" value="1"/>
</dbReference>
<evidence type="ECO:0000313" key="11">
    <source>
        <dbReference type="Proteomes" id="UP000663882"/>
    </source>
</evidence>
<comment type="similarity">
    <text evidence="2">Belongs to the CEP76 family.</text>
</comment>
<evidence type="ECO:0000259" key="9">
    <source>
        <dbReference type="Pfam" id="PF24656"/>
    </source>
</evidence>
<sequence>EFGAMADNQTLLSICDRVHIVLTRKDVLGEIHLVSSHFLEWRQVLCAQANKTNRILELNGIGAENKLPVGVINVCLQLIPPLNESVAEDVLAAQLDLEHSKSTERERLFLIYAKQWWKEFLEIREEHRTRLVKIFGQDENGVNHPVFSFVQPLRSGRLLDTPREAARFVSLIGYDRHSVVGNTDRTEMWTHTHAFLARNCGDCENHAVLLCSLLLGFGLDAYVCVGTKGKNQIHSWVVTIGADDIFFWESLNGNRYQHISIDPDAPPLDKLSLNNIRHPYKTIGCLFNDKSFYANVQPTCNVDTSVFRLTDQSKWKAMSVDAIASVNTPGLVLTAPMMPHLMSNTLDPVALSNDIEKQIRALIIQHRKDLGYTTQFDDHLSYLLSPALSSYELERVTGLSVGNEEFQEAVRRAVPNGHAFKGFPIQFVHKNARKAFVFSLKNNLCEEIVCCHGDQVRLAVRVRVFTYPENALATWMMFACRYKSVGSTKY</sequence>
<dbReference type="InterPro" id="IPR038765">
    <property type="entry name" value="Papain-like_cys_pep_sf"/>
</dbReference>
<dbReference type="InterPro" id="IPR028926">
    <property type="entry name" value="CEP76-C2"/>
</dbReference>
<gene>
    <name evidence="10" type="ORF">RFH988_LOCUS27459</name>
</gene>
<accession>A0A815AHD4</accession>
<dbReference type="Gene3D" id="3.10.620.30">
    <property type="match status" value="1"/>
</dbReference>
<dbReference type="Pfam" id="PF24656">
    <property type="entry name" value="CEPT76_peptidase"/>
    <property type="match status" value="1"/>
</dbReference>
<comment type="subcellular location">
    <subcellularLocation>
        <location evidence="1">Cytoplasm</location>
        <location evidence="1">Cytoskeleton</location>
        <location evidence="1">Microtubule organizing center</location>
        <location evidence="1">Centrosome</location>
        <location evidence="1">Centriole</location>
    </subcellularLocation>
</comment>
<dbReference type="SUPFAM" id="SSF54001">
    <property type="entry name" value="Cysteine proteinases"/>
    <property type="match status" value="1"/>
</dbReference>
<evidence type="ECO:0000313" key="10">
    <source>
        <dbReference type="EMBL" id="CAF1256700.1"/>
    </source>
</evidence>
<evidence type="ECO:0000256" key="1">
    <source>
        <dbReference type="ARBA" id="ARBA00004114"/>
    </source>
</evidence>
<dbReference type="PANTHER" id="PTHR46436:SF1">
    <property type="entry name" value="CENTROSOMAL PROTEIN OF 76 KDA"/>
    <property type="match status" value="1"/>
</dbReference>
<dbReference type="InterPro" id="IPR052299">
    <property type="entry name" value="CEP76"/>
</dbReference>
<dbReference type="EMBL" id="CAJNOO010002319">
    <property type="protein sequence ID" value="CAF1256700.1"/>
    <property type="molecule type" value="Genomic_DNA"/>
</dbReference>
<evidence type="ECO:0000259" key="8">
    <source>
        <dbReference type="Pfam" id="PF24652"/>
    </source>
</evidence>
<protein>
    <recommendedName>
        <fullName evidence="3">Centrosomal protein of 76 kDa</fullName>
    </recommendedName>
</protein>